<name>A0ABU5H3S5_9BACT</name>
<reference evidence="1 2" key="1">
    <citation type="submission" date="2023-12" db="EMBL/GenBank/DDBJ databases">
        <title>the genome sequence of Hyalangium sp. s54d21.</title>
        <authorList>
            <person name="Zhang X."/>
        </authorList>
    </citation>
    <scope>NUCLEOTIDE SEQUENCE [LARGE SCALE GENOMIC DNA]</scope>
    <source>
        <strain evidence="2">s54d21</strain>
    </source>
</reference>
<dbReference type="Proteomes" id="UP001291309">
    <property type="component" value="Unassembled WGS sequence"/>
</dbReference>
<dbReference type="InterPro" id="IPR011755">
    <property type="entry name" value="CHP02269_MYXXA"/>
</dbReference>
<evidence type="ECO:0000313" key="2">
    <source>
        <dbReference type="Proteomes" id="UP001291309"/>
    </source>
</evidence>
<proteinExistence type="predicted"/>
<protein>
    <submittedName>
        <fullName evidence="1">TIGR02269 family lipoprotein</fullName>
    </submittedName>
</protein>
<keyword evidence="1" id="KW-0449">Lipoprotein</keyword>
<evidence type="ECO:0000313" key="1">
    <source>
        <dbReference type="EMBL" id="MDY7227458.1"/>
    </source>
</evidence>
<dbReference type="Pfam" id="PF09533">
    <property type="entry name" value="DUF2380"/>
    <property type="match status" value="1"/>
</dbReference>
<dbReference type="EMBL" id="JAXIVS010000004">
    <property type="protein sequence ID" value="MDY7227458.1"/>
    <property type="molecule type" value="Genomic_DNA"/>
</dbReference>
<dbReference type="RefSeq" id="WP_321546552.1">
    <property type="nucleotide sequence ID" value="NZ_JAXIVS010000004.1"/>
</dbReference>
<keyword evidence="2" id="KW-1185">Reference proteome</keyword>
<dbReference type="NCBIfam" id="TIGR02269">
    <property type="entry name" value="TIGR02269 family lipoprotein"/>
    <property type="match status" value="1"/>
</dbReference>
<accession>A0ABU5H3S5</accession>
<organism evidence="1 2">
    <name type="scientific">Hyalangium rubrum</name>
    <dbReference type="NCBI Taxonomy" id="3103134"/>
    <lineage>
        <taxon>Bacteria</taxon>
        <taxon>Pseudomonadati</taxon>
        <taxon>Myxococcota</taxon>
        <taxon>Myxococcia</taxon>
        <taxon>Myxococcales</taxon>
        <taxon>Cystobacterineae</taxon>
        <taxon>Archangiaceae</taxon>
        <taxon>Hyalangium</taxon>
    </lineage>
</organism>
<comment type="caution">
    <text evidence="1">The sequence shown here is derived from an EMBL/GenBank/DDBJ whole genome shotgun (WGS) entry which is preliminary data.</text>
</comment>
<sequence>MRDCSDHPGCIKQPTMTTSGWTTLLRWVSLVALLLSACSTSSPTQRAWVSTEQDDASVCESSGTDSCIVLACDGEQGECGVFACEDVDLEASARASLAHGAELARGSYRLPTHGPSRNWRHLGLRAGARPRTTFHFHYRHGALPAFPRDEGKLVKHHLFPQAPEFREWFRQARIDIHQYALLIPEPIHRQLHSGTGRGGLWNTAWREFRRENPNLRDPEAFLRHAFKLAIRYKLAGPILPYNHRVLPIGPQFHSN</sequence>
<gene>
    <name evidence="1" type="ORF">SYV04_13685</name>
</gene>